<dbReference type="InterPro" id="IPR036879">
    <property type="entry name" value="TF_MADSbox_sf"/>
</dbReference>
<dbReference type="Gene3D" id="3.40.1810.10">
    <property type="entry name" value="Transcription factor, MADS-box"/>
    <property type="match status" value="1"/>
</dbReference>
<dbReference type="GO" id="GO:0000978">
    <property type="term" value="F:RNA polymerase II cis-regulatory region sequence-specific DNA binding"/>
    <property type="evidence" value="ECO:0007669"/>
    <property type="project" value="TreeGrafter"/>
</dbReference>
<evidence type="ECO:0000313" key="7">
    <source>
        <dbReference type="EnsemblPlants" id="Kaladp0074s0019.1.v1.1.CDS.1"/>
    </source>
</evidence>
<dbReference type="SUPFAM" id="SSF55455">
    <property type="entry name" value="SRF-like"/>
    <property type="match status" value="1"/>
</dbReference>
<organism evidence="7 8">
    <name type="scientific">Kalanchoe fedtschenkoi</name>
    <name type="common">Lavender scallops</name>
    <name type="synonym">South American air plant</name>
    <dbReference type="NCBI Taxonomy" id="63787"/>
    <lineage>
        <taxon>Eukaryota</taxon>
        <taxon>Viridiplantae</taxon>
        <taxon>Streptophyta</taxon>
        <taxon>Embryophyta</taxon>
        <taxon>Tracheophyta</taxon>
        <taxon>Spermatophyta</taxon>
        <taxon>Magnoliopsida</taxon>
        <taxon>eudicotyledons</taxon>
        <taxon>Gunneridae</taxon>
        <taxon>Pentapetalae</taxon>
        <taxon>Saxifragales</taxon>
        <taxon>Crassulaceae</taxon>
        <taxon>Kalanchoe</taxon>
    </lineage>
</organism>
<dbReference type="PANTHER" id="PTHR11945">
    <property type="entry name" value="MADS BOX PROTEIN"/>
    <property type="match status" value="1"/>
</dbReference>
<dbReference type="GO" id="GO:0005634">
    <property type="term" value="C:nucleus"/>
    <property type="evidence" value="ECO:0007669"/>
    <property type="project" value="UniProtKB-SubCell"/>
</dbReference>
<dbReference type="GO" id="GO:0045944">
    <property type="term" value="P:positive regulation of transcription by RNA polymerase II"/>
    <property type="evidence" value="ECO:0007669"/>
    <property type="project" value="InterPro"/>
</dbReference>
<dbReference type="Gramene" id="Kaladp0074s0019.1.v1.1">
    <property type="protein sequence ID" value="Kaladp0074s0019.1.v1.1.CDS.1"/>
    <property type="gene ID" value="Kaladp0074s0019.v1.1"/>
</dbReference>
<evidence type="ECO:0000256" key="2">
    <source>
        <dbReference type="ARBA" id="ARBA00023015"/>
    </source>
</evidence>
<comment type="subcellular location">
    <subcellularLocation>
        <location evidence="1">Nucleus</location>
    </subcellularLocation>
</comment>
<sequence length="218" mass="25240">MTRKKVQLAWIPNYTARRTAFRKRRDSLIRKLNEISVLAGGAACGVILSPFEGDPPLFWPSSINEVLERFFSLRELEQQKRLVTMESYINDEVSKLKQIIQKEHKVIREAEVSYLMNSIHFHGSPIATLRYDETSDLFWYFEELKNKCELRLNQLDPNASATQPLQPGITMMQEPQMGMNDPTWLTAGNPINAPFPHPPPQFESHHQVGGFYNNNTWH</sequence>
<reference evidence="7" key="1">
    <citation type="submission" date="2021-01" db="UniProtKB">
        <authorList>
            <consortium name="EnsemblPlants"/>
        </authorList>
    </citation>
    <scope>IDENTIFICATION</scope>
</reference>
<accession>A0A7N1A3M8</accession>
<dbReference type="CDD" id="cd00266">
    <property type="entry name" value="MADS_SRF_like"/>
    <property type="match status" value="1"/>
</dbReference>
<dbReference type="AlphaFoldDB" id="A0A7N1A3M8"/>
<evidence type="ECO:0000256" key="1">
    <source>
        <dbReference type="ARBA" id="ARBA00004123"/>
    </source>
</evidence>
<dbReference type="OMA" id="MESYIND"/>
<evidence type="ECO:0000259" key="6">
    <source>
        <dbReference type="PROSITE" id="PS50066"/>
    </source>
</evidence>
<keyword evidence="3" id="KW-0238">DNA-binding</keyword>
<protein>
    <recommendedName>
        <fullName evidence="6">MADS-box domain-containing protein</fullName>
    </recommendedName>
</protein>
<evidence type="ECO:0000313" key="8">
    <source>
        <dbReference type="Proteomes" id="UP000594263"/>
    </source>
</evidence>
<dbReference type="EnsemblPlants" id="Kaladp0074s0019.1.v1.1">
    <property type="protein sequence ID" value="Kaladp0074s0019.1.v1.1.CDS.1"/>
    <property type="gene ID" value="Kaladp0074s0019.v1.1"/>
</dbReference>
<dbReference type="GO" id="GO:0000981">
    <property type="term" value="F:DNA-binding transcription factor activity, RNA polymerase II-specific"/>
    <property type="evidence" value="ECO:0007669"/>
    <property type="project" value="InterPro"/>
</dbReference>
<keyword evidence="2" id="KW-0805">Transcription regulation</keyword>
<dbReference type="Proteomes" id="UP000594263">
    <property type="component" value="Unplaced"/>
</dbReference>
<feature type="domain" description="MADS-box" evidence="6">
    <location>
        <begin position="1"/>
        <end position="49"/>
    </location>
</feature>
<name>A0A7N1A3M8_KALFE</name>
<evidence type="ECO:0000256" key="3">
    <source>
        <dbReference type="ARBA" id="ARBA00023125"/>
    </source>
</evidence>
<evidence type="ECO:0000256" key="4">
    <source>
        <dbReference type="ARBA" id="ARBA00023163"/>
    </source>
</evidence>
<keyword evidence="5" id="KW-0539">Nucleus</keyword>
<dbReference type="SMART" id="SM00432">
    <property type="entry name" value="MADS"/>
    <property type="match status" value="1"/>
</dbReference>
<keyword evidence="8" id="KW-1185">Reference proteome</keyword>
<keyword evidence="4" id="KW-0804">Transcription</keyword>
<dbReference type="PROSITE" id="PS50066">
    <property type="entry name" value="MADS_BOX_2"/>
    <property type="match status" value="1"/>
</dbReference>
<evidence type="ECO:0000256" key="5">
    <source>
        <dbReference type="ARBA" id="ARBA00023242"/>
    </source>
</evidence>
<proteinExistence type="predicted"/>
<dbReference type="InterPro" id="IPR002100">
    <property type="entry name" value="TF_MADSbox"/>
</dbReference>
<dbReference type="PRINTS" id="PR00404">
    <property type="entry name" value="MADSDOMAIN"/>
</dbReference>
<dbReference type="Pfam" id="PF00319">
    <property type="entry name" value="SRF-TF"/>
    <property type="match status" value="1"/>
</dbReference>
<dbReference type="InterPro" id="IPR033897">
    <property type="entry name" value="SRF-like_MADS-box"/>
</dbReference>
<dbReference type="PANTHER" id="PTHR11945:SF387">
    <property type="entry name" value="AGAMOUS-LIKE MADS-BOX PROTEIN AGL80"/>
    <property type="match status" value="1"/>
</dbReference>
<dbReference type="GO" id="GO:0046983">
    <property type="term" value="F:protein dimerization activity"/>
    <property type="evidence" value="ECO:0007669"/>
    <property type="project" value="InterPro"/>
</dbReference>